<protein>
    <submittedName>
        <fullName evidence="1">Ribosomal large subunit pseudouridine synthase A</fullName>
    </submittedName>
</protein>
<keyword evidence="2" id="KW-1185">Reference proteome</keyword>
<name>D7NF08_9BACT</name>
<organism evidence="1 2">
    <name type="scientific">Segatella oris C735</name>
    <dbReference type="NCBI Taxonomy" id="563008"/>
    <lineage>
        <taxon>Bacteria</taxon>
        <taxon>Pseudomonadati</taxon>
        <taxon>Bacteroidota</taxon>
        <taxon>Bacteroidia</taxon>
        <taxon>Bacteroidales</taxon>
        <taxon>Prevotellaceae</taxon>
        <taxon>Segatella</taxon>
    </lineage>
</organism>
<dbReference type="AlphaFoldDB" id="D7NF08"/>
<reference evidence="1 2" key="1">
    <citation type="submission" date="2010-02" db="EMBL/GenBank/DDBJ databases">
        <title>The Genome Sequence of Prevotella oris strain C735.</title>
        <authorList>
            <consortium name="The Broad Institute Genome Sequencing Platform"/>
            <person name="Ward D."/>
            <person name="Feldgarden M."/>
            <person name="Earl A."/>
            <person name="Young S.K."/>
            <person name="Zeng Q."/>
            <person name="Koehrsen M."/>
            <person name="Alvarado L."/>
            <person name="Berlin A."/>
            <person name="Bochicchio J."/>
            <person name="Borenstein D."/>
            <person name="Chapman S.B."/>
            <person name="Chen Z."/>
            <person name="Engels R."/>
            <person name="Freedman E."/>
            <person name="Gellesch M."/>
            <person name="Goldberg J."/>
            <person name="Griggs A."/>
            <person name="Gujja S."/>
            <person name="Heilman E."/>
            <person name="Heiman D."/>
            <person name="Hepburn T."/>
            <person name="Howarth C."/>
            <person name="Jen D."/>
            <person name="Larson L."/>
            <person name="Mehta T."/>
            <person name="Park D."/>
            <person name="Pearson M."/>
            <person name="Roberts A."/>
            <person name="Saif S."/>
            <person name="Shea T."/>
            <person name="Shenoy N."/>
            <person name="Sisk P."/>
            <person name="Stolte C."/>
            <person name="Sykes S."/>
            <person name="Thomson T."/>
            <person name="Walk T."/>
            <person name="White J."/>
            <person name="Yandava C."/>
            <person name="Sibley C.D."/>
            <person name="Field T.R."/>
            <person name="Grinwis M."/>
            <person name="Eshaghurshan C.S."/>
            <person name="Surette M.G."/>
            <person name="Haas B."/>
            <person name="Nusbaum C."/>
            <person name="Birren B."/>
        </authorList>
    </citation>
    <scope>NUCLEOTIDE SEQUENCE [LARGE SCALE GENOMIC DNA]</scope>
    <source>
        <strain evidence="1 2">C735</strain>
    </source>
</reference>
<evidence type="ECO:0000313" key="1">
    <source>
        <dbReference type="EMBL" id="EFI47855.1"/>
    </source>
</evidence>
<dbReference type="EMBL" id="GL349571">
    <property type="protein sequence ID" value="EFI47855.1"/>
    <property type="molecule type" value="Genomic_DNA"/>
</dbReference>
<dbReference type="HOGENOM" id="CLU_2424486_0_0_10"/>
<proteinExistence type="predicted"/>
<dbReference type="Proteomes" id="UP000003805">
    <property type="component" value="Unassembled WGS sequence"/>
</dbReference>
<sequence>MERGLNGFIFMRKNYHLCILVQAKECTLSVMPTFSCLGETRHLVLAQEEFQGNRSCMSAHLLPLKDSALLLLQRYQKRENDFKEVGYTALL</sequence>
<gene>
    <name evidence="1" type="ORF">HMPREF0665_02140</name>
</gene>
<accession>D7NF08</accession>
<evidence type="ECO:0000313" key="2">
    <source>
        <dbReference type="Proteomes" id="UP000003805"/>
    </source>
</evidence>